<name>B6T0R5_MAIZE</name>
<evidence type="ECO:0000313" key="1">
    <source>
        <dbReference type="EMBL" id="ACG30698.1"/>
    </source>
</evidence>
<reference evidence="1" key="1">
    <citation type="journal article" date="2009" name="Plant Mol. Biol.">
        <title>Insights into corn genes derived from large-scale cDNA sequencing.</title>
        <authorList>
            <person name="Alexandrov N.N."/>
            <person name="Brover V.V."/>
            <person name="Freidin S."/>
            <person name="Troukhan M.E."/>
            <person name="Tatarinova T.V."/>
            <person name="Zhang H."/>
            <person name="Swaller T.J."/>
            <person name="Lu Y.P."/>
            <person name="Bouck J."/>
            <person name="Flavell R.B."/>
            <person name="Feldmann K.A."/>
        </authorList>
    </citation>
    <scope>NUCLEOTIDE SEQUENCE</scope>
</reference>
<organism evidence="1">
    <name type="scientific">Zea mays</name>
    <name type="common">Maize</name>
    <dbReference type="NCBI Taxonomy" id="4577"/>
    <lineage>
        <taxon>Eukaryota</taxon>
        <taxon>Viridiplantae</taxon>
        <taxon>Streptophyta</taxon>
        <taxon>Embryophyta</taxon>
        <taxon>Tracheophyta</taxon>
        <taxon>Spermatophyta</taxon>
        <taxon>Magnoliopsida</taxon>
        <taxon>Liliopsida</taxon>
        <taxon>Poales</taxon>
        <taxon>Poaceae</taxon>
        <taxon>PACMAD clade</taxon>
        <taxon>Panicoideae</taxon>
        <taxon>Andropogonodae</taxon>
        <taxon>Andropogoneae</taxon>
        <taxon>Tripsacinae</taxon>
        <taxon>Zea</taxon>
    </lineage>
</organism>
<proteinExistence type="evidence at transcript level"/>
<dbReference type="EMBL" id="EU958580">
    <property type="protein sequence ID" value="ACG30698.1"/>
    <property type="molecule type" value="mRNA"/>
</dbReference>
<protein>
    <submittedName>
        <fullName evidence="1">Uncharacterized protein</fullName>
    </submittedName>
</protein>
<accession>B6T0R5</accession>
<dbReference type="AlphaFoldDB" id="B6T0R5"/>
<sequence>MISICWYFRSPSHLYEDMQLKKRIDLFYGRSVEDGFGEGNVLLASSKWRHHNPYKLVP</sequence>